<evidence type="ECO:0000259" key="3">
    <source>
        <dbReference type="SMART" id="SM01292"/>
    </source>
</evidence>
<feature type="region of interest" description="Disordered" evidence="2">
    <location>
        <begin position="399"/>
        <end position="452"/>
    </location>
</feature>
<dbReference type="GO" id="GO:0007010">
    <property type="term" value="P:cytoskeleton organization"/>
    <property type="evidence" value="ECO:0007669"/>
    <property type="project" value="TreeGrafter"/>
</dbReference>
<dbReference type="SMART" id="SM01292">
    <property type="entry name" value="N1221"/>
    <property type="match status" value="1"/>
</dbReference>
<evidence type="ECO:0000259" key="4">
    <source>
        <dbReference type="SMART" id="SM01293"/>
    </source>
</evidence>
<gene>
    <name evidence="5" type="ORF">F5878DRAFT_52130</name>
</gene>
<feature type="domain" description="Far11/STRP N-terminal" evidence="3">
    <location>
        <begin position="85"/>
        <end position="374"/>
    </location>
</feature>
<evidence type="ECO:0000256" key="1">
    <source>
        <dbReference type="SAM" id="Coils"/>
    </source>
</evidence>
<dbReference type="Proteomes" id="UP001163846">
    <property type="component" value="Unassembled WGS sequence"/>
</dbReference>
<proteinExistence type="predicted"/>
<dbReference type="Pfam" id="PF07923">
    <property type="entry name" value="N1221"/>
    <property type="match status" value="1"/>
</dbReference>
<accession>A0AA38PD71</accession>
<dbReference type="GO" id="GO:0005829">
    <property type="term" value="C:cytosol"/>
    <property type="evidence" value="ECO:0007669"/>
    <property type="project" value="TreeGrafter"/>
</dbReference>
<feature type="compositionally biased region" description="Pro residues" evidence="2">
    <location>
        <begin position="432"/>
        <end position="443"/>
    </location>
</feature>
<dbReference type="AlphaFoldDB" id="A0AA38PD71"/>
<evidence type="ECO:0000256" key="2">
    <source>
        <dbReference type="SAM" id="MobiDB-lite"/>
    </source>
</evidence>
<dbReference type="EMBL" id="MU806065">
    <property type="protein sequence ID" value="KAJ3840755.1"/>
    <property type="molecule type" value="Genomic_DNA"/>
</dbReference>
<evidence type="ECO:0008006" key="7">
    <source>
        <dbReference type="Google" id="ProtNLM"/>
    </source>
</evidence>
<feature type="domain" description="Far11/STRP C-terminal" evidence="4">
    <location>
        <begin position="474"/>
        <end position="969"/>
    </location>
</feature>
<dbReference type="PANTHER" id="PTHR13239">
    <property type="entry name" value="PROTEIN REQUIRED FOR HYPHAL ANASTOMOSIS HAM-2"/>
    <property type="match status" value="1"/>
</dbReference>
<feature type="region of interest" description="Disordered" evidence="2">
    <location>
        <begin position="1028"/>
        <end position="1132"/>
    </location>
</feature>
<keyword evidence="6" id="KW-1185">Reference proteome</keyword>
<dbReference type="InterPro" id="IPR040185">
    <property type="entry name" value="Far11/STRP"/>
</dbReference>
<organism evidence="5 6">
    <name type="scientific">Lentinula raphanica</name>
    <dbReference type="NCBI Taxonomy" id="153919"/>
    <lineage>
        <taxon>Eukaryota</taxon>
        <taxon>Fungi</taxon>
        <taxon>Dikarya</taxon>
        <taxon>Basidiomycota</taxon>
        <taxon>Agaricomycotina</taxon>
        <taxon>Agaricomycetes</taxon>
        <taxon>Agaricomycetidae</taxon>
        <taxon>Agaricales</taxon>
        <taxon>Marasmiineae</taxon>
        <taxon>Omphalotaceae</taxon>
        <taxon>Lentinula</taxon>
    </lineage>
</organism>
<sequence>MKEAKCEHCQSAESRQGRRFPLSLPSDRQVIGEGPLIIPFQLPVRLREQLNKMNGQVQEGGITQGIMDSINLQVRPPNSSAEKARVWYDFNYDDEDTVMNELDELYSYVEMPQVAENLRAWQGSFKDEWTTSTLEKRKSHIEYLLEGLEHKDAVIRFTNSRRLFYIVQGTFAETTSPEHQLHWIVENCKLVRSANGVSTILEAFKIASSKHDLLISLSEDDLAQMHISPNDRQDVVDEVLTEISVYFGMLYHLTEIFKGDEDFADELMSLDPPLPVYLFNVVSGLRDKSAKGYPIKKLLLLLWKTLLSCFGGVRDHARAKLLARELAGLPIVSEADQSSIIKSSPLDMEAFRQETYVKYPTFVPPQSQPVAPEPTIPQPIPVQVASKLAQAYSPIPVRHHYHNEDDSYSNLPHSSLSFQNNSNPPFRSNPQPATPAPSPPPGPKPKKQQYQTDQTRPFLFPFSRNQGKAAKLVPFAIDEADKLYNRHLYVSLELLQMWRTREECMTHESGLEHLPGSEGEFASSTYTSLSTQSDPTKVVDSEAAEVLPDVALLDAKIAEAVAALEKAETAYEKRKARERKEDLMRLKRVEQVYSSVLPVLSGWVLVLLKLLLATSSAGPNGVQIQPGVASPPPSEPSPPQTLDEIDVTRHREITSKAVSAILLTLLKWFKVSHVMKFHHLGQLLLDTNCLLLLLKMFGSQDANTALVSRADSPENNFFQYCYLNFSRSSQQIRPEDVMNVNKPPRYIITKDIKLPNGDVRKEEVEMVTEFSWRNFFAAINFAKIMQKLSKHRSHRIWMLVQYKSWAILKRVLKIQHPMLQLHILKLIKNQVPFCGRKWRQTNMKVITAIYLNCRPDLRDEWLTGSEVDDVSDASAQEHALRHLVKFYNNKRYGPSVTANQHNAPHRRSGSVSNHIEGLHPGPELSNIIRPMGTPNIVEADVFPPARSQAPDPSIFLPYIPEDISFEEEYEEYISDLGWSEEHTDGSLFSGGGGGGGTSAWSRFPEEFVADIADGISDSESVVTIGDLGDEARLDPSRDDPDVVDENLNNWEHMSPKTMAALPKSPAGRSPAGRSPAGKRRSSSGGGLRPVKPFGLDDDDGVVLDDEDDDGEEEEITHAPREQSAFAGGEGVDEVEYAYGV</sequence>
<feature type="compositionally biased region" description="Acidic residues" evidence="2">
    <location>
        <begin position="1095"/>
        <end position="1114"/>
    </location>
</feature>
<reference evidence="5" key="1">
    <citation type="submission" date="2022-08" db="EMBL/GenBank/DDBJ databases">
        <authorList>
            <consortium name="DOE Joint Genome Institute"/>
            <person name="Min B."/>
            <person name="Riley R."/>
            <person name="Sierra-Patev S."/>
            <person name="Naranjo-Ortiz M."/>
            <person name="Looney B."/>
            <person name="Konkel Z."/>
            <person name="Slot J.C."/>
            <person name="Sakamoto Y."/>
            <person name="Steenwyk J.L."/>
            <person name="Rokas A."/>
            <person name="Carro J."/>
            <person name="Camarero S."/>
            <person name="Ferreira P."/>
            <person name="Molpeceres G."/>
            <person name="Ruiz-Duenas F.J."/>
            <person name="Serrano A."/>
            <person name="Henrissat B."/>
            <person name="Drula E."/>
            <person name="Hughes K.W."/>
            <person name="Mata J.L."/>
            <person name="Ishikawa N.K."/>
            <person name="Vargas-Isla R."/>
            <person name="Ushijima S."/>
            <person name="Smith C.A."/>
            <person name="Ahrendt S."/>
            <person name="Andreopoulos W."/>
            <person name="He G."/>
            <person name="Labutti K."/>
            <person name="Lipzen A."/>
            <person name="Ng V."/>
            <person name="Sandor L."/>
            <person name="Barry K."/>
            <person name="Martinez A.T."/>
            <person name="Xiao Y."/>
            <person name="Gibbons J.G."/>
            <person name="Terashima K."/>
            <person name="Hibbett D.S."/>
            <person name="Grigoriev I.V."/>
        </authorList>
    </citation>
    <scope>NUCLEOTIDE SEQUENCE</scope>
    <source>
        <strain evidence="5">TFB9207</strain>
    </source>
</reference>
<feature type="coiled-coil region" evidence="1">
    <location>
        <begin position="550"/>
        <end position="581"/>
    </location>
</feature>
<evidence type="ECO:0000313" key="5">
    <source>
        <dbReference type="EMBL" id="KAJ3840755.1"/>
    </source>
</evidence>
<dbReference type="InterPro" id="IPR021819">
    <property type="entry name" value="Far11/STRP_C"/>
</dbReference>
<keyword evidence="1" id="KW-0175">Coiled coil</keyword>
<name>A0AA38PD71_9AGAR</name>
<dbReference type="InterPro" id="IPR012486">
    <property type="entry name" value="Far11/STRP_N"/>
</dbReference>
<feature type="compositionally biased region" description="Polar residues" evidence="2">
    <location>
        <begin position="408"/>
        <end position="429"/>
    </location>
</feature>
<dbReference type="SMART" id="SM01293">
    <property type="entry name" value="DUF3402"/>
    <property type="match status" value="1"/>
</dbReference>
<protein>
    <recommendedName>
        <fullName evidence="7">N1221-domain-containing protein</fullName>
    </recommendedName>
</protein>
<evidence type="ECO:0000313" key="6">
    <source>
        <dbReference type="Proteomes" id="UP001163846"/>
    </source>
</evidence>
<dbReference type="PANTHER" id="PTHR13239:SF4">
    <property type="entry name" value="AT25231P"/>
    <property type="match status" value="1"/>
</dbReference>
<feature type="compositionally biased region" description="Basic and acidic residues" evidence="2">
    <location>
        <begin position="1029"/>
        <end position="1040"/>
    </location>
</feature>
<comment type="caution">
    <text evidence="5">The sequence shown here is derived from an EMBL/GenBank/DDBJ whole genome shotgun (WGS) entry which is preliminary data.</text>
</comment>
<dbReference type="Pfam" id="PF11882">
    <property type="entry name" value="DUF3402"/>
    <property type="match status" value="1"/>
</dbReference>